<protein>
    <submittedName>
        <fullName evidence="7">Succinate-semialdehyde dehydrogenase (NADP(+))</fullName>
    </submittedName>
</protein>
<evidence type="ECO:0000256" key="5">
    <source>
        <dbReference type="SAM" id="MobiDB-lite"/>
    </source>
</evidence>
<evidence type="ECO:0000259" key="6">
    <source>
        <dbReference type="Pfam" id="PF00171"/>
    </source>
</evidence>
<dbReference type="InterPro" id="IPR016160">
    <property type="entry name" value="Ald_DH_CS_CYS"/>
</dbReference>
<feature type="active site" evidence="3">
    <location>
        <position position="267"/>
    </location>
</feature>
<name>A0A541B407_9NOCA</name>
<feature type="domain" description="Aldehyde dehydrogenase" evidence="6">
    <location>
        <begin position="43"/>
        <end position="494"/>
    </location>
</feature>
<reference evidence="7 8" key="1">
    <citation type="submission" date="2019-06" db="EMBL/GenBank/DDBJ databases">
        <title>Rhodococcus spaelei sp. nov., isolated from a cave.</title>
        <authorList>
            <person name="Lee S.D."/>
        </authorList>
    </citation>
    <scope>NUCLEOTIDE SEQUENCE [LARGE SCALE GENOMIC DNA]</scope>
    <source>
        <strain evidence="7 8">C9-5</strain>
    </source>
</reference>
<dbReference type="EMBL" id="VIGH01000007">
    <property type="protein sequence ID" value="TQF67036.1"/>
    <property type="molecule type" value="Genomic_DNA"/>
</dbReference>
<dbReference type="Gene3D" id="3.40.605.10">
    <property type="entry name" value="Aldehyde Dehydrogenase, Chain A, domain 1"/>
    <property type="match status" value="1"/>
</dbReference>
<dbReference type="PANTHER" id="PTHR11699">
    <property type="entry name" value="ALDEHYDE DEHYDROGENASE-RELATED"/>
    <property type="match status" value="1"/>
</dbReference>
<dbReference type="FunFam" id="3.40.309.10:FF:000009">
    <property type="entry name" value="Aldehyde dehydrogenase A"/>
    <property type="match status" value="1"/>
</dbReference>
<dbReference type="Gene3D" id="3.40.309.10">
    <property type="entry name" value="Aldehyde Dehydrogenase, Chain A, domain 2"/>
    <property type="match status" value="1"/>
</dbReference>
<organism evidence="7 8">
    <name type="scientific">Rhodococcus spelaei</name>
    <dbReference type="NCBI Taxonomy" id="2546320"/>
    <lineage>
        <taxon>Bacteria</taxon>
        <taxon>Bacillati</taxon>
        <taxon>Actinomycetota</taxon>
        <taxon>Actinomycetes</taxon>
        <taxon>Mycobacteriales</taxon>
        <taxon>Nocardiaceae</taxon>
        <taxon>Rhodococcus</taxon>
    </lineage>
</organism>
<dbReference type="Pfam" id="PF00171">
    <property type="entry name" value="Aldedh"/>
    <property type="match status" value="1"/>
</dbReference>
<dbReference type="InterPro" id="IPR016163">
    <property type="entry name" value="Ald_DH_C"/>
</dbReference>
<dbReference type="InterPro" id="IPR015590">
    <property type="entry name" value="Aldehyde_DH_dom"/>
</dbReference>
<dbReference type="RefSeq" id="WP_142100996.1">
    <property type="nucleotide sequence ID" value="NZ_VIGH01000007.1"/>
</dbReference>
<evidence type="ECO:0000313" key="8">
    <source>
        <dbReference type="Proteomes" id="UP000316256"/>
    </source>
</evidence>
<evidence type="ECO:0000256" key="3">
    <source>
        <dbReference type="PROSITE-ProRule" id="PRU10007"/>
    </source>
</evidence>
<sequence>MTSVRSPEVGDPPSADHPRAVDPALIHTLRTQLPHTGALRRAAAPFTGQPLPGVPQANPAAVAETARSARGAQDSWARTPIREREAVARRFARALIENHDLLCDLMQWETGKARVHAAIEVQGVISVASYYGRTGAEHLRGRRARTAVPGIVSARVGYRPKGLVGVIAPWNYPLFLAVGDVIPALVAGNAVLSKADSQAPWTLLLARKLAVEAGLPPAVWQVVAGSGAEIGSAVIDAVDYLCFTGSTATGRAIARQCADRLIGASLELGGKNPMIVCADADVDAAATGAVQACFSNAGQMCIGVERIYVHERVYSQFVDAFVGRTRRLRLGSDYTYATDMGSLTSRRQLETTTAHVEDAVAKGATVLTGGRPRPDVGPLFHDPTVLADVTAAMTVYAEETFGPVVSVYRVASEDEAVRLANEGEYGLSASVWTKDLGRGRALARLIVAGAVNVNDGYLSAIAALGAPMGGMRSSGVGRRHGREGIVRYTESQTVTTQRVPTPYPDRMRAGLLRVMNSTTRLKLALPSRFFMPQPFRGRR</sequence>
<comment type="caution">
    <text evidence="7">The sequence shown here is derived from an EMBL/GenBank/DDBJ whole genome shotgun (WGS) entry which is preliminary data.</text>
</comment>
<dbReference type="PROSITE" id="PS00070">
    <property type="entry name" value="ALDEHYDE_DEHYDR_CYS"/>
    <property type="match status" value="1"/>
</dbReference>
<dbReference type="NCBIfam" id="NF006916">
    <property type="entry name" value="PRK09407.1"/>
    <property type="match status" value="1"/>
</dbReference>
<dbReference type="InterPro" id="IPR016162">
    <property type="entry name" value="Ald_DH_N"/>
</dbReference>
<dbReference type="OrthoDB" id="6882680at2"/>
<dbReference type="InterPro" id="IPR029510">
    <property type="entry name" value="Ald_DH_CS_GLU"/>
</dbReference>
<dbReference type="InterPro" id="IPR016161">
    <property type="entry name" value="Ald_DH/histidinol_DH"/>
</dbReference>
<evidence type="ECO:0000256" key="1">
    <source>
        <dbReference type="ARBA" id="ARBA00009986"/>
    </source>
</evidence>
<gene>
    <name evidence="7" type="ORF">FK531_15770</name>
</gene>
<dbReference type="AlphaFoldDB" id="A0A541B407"/>
<dbReference type="SUPFAM" id="SSF53720">
    <property type="entry name" value="ALDH-like"/>
    <property type="match status" value="1"/>
</dbReference>
<proteinExistence type="inferred from homology"/>
<dbReference type="GO" id="GO:0016620">
    <property type="term" value="F:oxidoreductase activity, acting on the aldehyde or oxo group of donors, NAD or NADP as acceptor"/>
    <property type="evidence" value="ECO:0007669"/>
    <property type="project" value="InterPro"/>
</dbReference>
<keyword evidence="2 4" id="KW-0560">Oxidoreductase</keyword>
<comment type="similarity">
    <text evidence="1 4">Belongs to the aldehyde dehydrogenase family.</text>
</comment>
<evidence type="ECO:0000313" key="7">
    <source>
        <dbReference type="EMBL" id="TQF67036.1"/>
    </source>
</evidence>
<evidence type="ECO:0000256" key="4">
    <source>
        <dbReference type="RuleBase" id="RU003345"/>
    </source>
</evidence>
<dbReference type="PROSITE" id="PS00687">
    <property type="entry name" value="ALDEHYDE_DEHYDR_GLU"/>
    <property type="match status" value="1"/>
</dbReference>
<evidence type="ECO:0000256" key="2">
    <source>
        <dbReference type="ARBA" id="ARBA00023002"/>
    </source>
</evidence>
<keyword evidence="8" id="KW-1185">Reference proteome</keyword>
<accession>A0A541B407</accession>
<dbReference type="Proteomes" id="UP000316256">
    <property type="component" value="Unassembled WGS sequence"/>
</dbReference>
<feature type="region of interest" description="Disordered" evidence="5">
    <location>
        <begin position="1"/>
        <end position="20"/>
    </location>
</feature>